<keyword evidence="1" id="KW-0863">Zinc-finger</keyword>
<gene>
    <name evidence="5" type="ORF">PBS003_LOCUS6837</name>
</gene>
<dbReference type="PROSITE" id="PS50157">
    <property type="entry name" value="ZINC_FINGER_C2H2_2"/>
    <property type="match status" value="1"/>
</dbReference>
<evidence type="ECO:0000256" key="2">
    <source>
        <dbReference type="SAM" id="Coils"/>
    </source>
</evidence>
<keyword evidence="1" id="KW-0862">Zinc</keyword>
<reference evidence="5" key="1">
    <citation type="submission" date="2021-11" db="EMBL/GenBank/DDBJ databases">
        <authorList>
            <person name="Islam A."/>
            <person name="Islam S."/>
            <person name="Flora M.S."/>
            <person name="Rahman M."/>
            <person name="Ziaur R.M."/>
            <person name="Epstein J.H."/>
            <person name="Hassan M."/>
            <person name="Klassen M."/>
            <person name="Woodard K."/>
            <person name="Webb A."/>
            <person name="Webby R.J."/>
            <person name="El Zowalaty M.E."/>
        </authorList>
    </citation>
    <scope>NUCLEOTIDE SEQUENCE</scope>
    <source>
        <strain evidence="5">Pbs3</strain>
    </source>
</reference>
<evidence type="ECO:0000256" key="3">
    <source>
        <dbReference type="SAM" id="MobiDB-lite"/>
    </source>
</evidence>
<keyword evidence="2" id="KW-0175">Coiled coil</keyword>
<evidence type="ECO:0000313" key="6">
    <source>
        <dbReference type="Proteomes" id="UP001160483"/>
    </source>
</evidence>
<accession>A0AAU9LBC0</accession>
<dbReference type="InterPro" id="IPR013087">
    <property type="entry name" value="Znf_C2H2_type"/>
</dbReference>
<dbReference type="InterPro" id="IPR032714">
    <property type="entry name" value="DZIP1_N"/>
</dbReference>
<evidence type="ECO:0000259" key="4">
    <source>
        <dbReference type="PROSITE" id="PS50157"/>
    </source>
</evidence>
<protein>
    <recommendedName>
        <fullName evidence="4">C2H2-type domain-containing protein</fullName>
    </recommendedName>
</protein>
<evidence type="ECO:0000313" key="5">
    <source>
        <dbReference type="EMBL" id="CAH0480212.1"/>
    </source>
</evidence>
<name>A0AAU9LBC0_9STRA</name>
<proteinExistence type="predicted"/>
<dbReference type="Pfam" id="PF13815">
    <property type="entry name" value="Dzip-like_N"/>
    <property type="match status" value="1"/>
</dbReference>
<evidence type="ECO:0000256" key="1">
    <source>
        <dbReference type="PROSITE-ProRule" id="PRU00042"/>
    </source>
</evidence>
<keyword evidence="1" id="KW-0479">Metal-binding</keyword>
<dbReference type="AlphaFoldDB" id="A0AAU9LBC0"/>
<organism evidence="5 6">
    <name type="scientific">Peronospora belbahrii</name>
    <dbReference type="NCBI Taxonomy" id="622444"/>
    <lineage>
        <taxon>Eukaryota</taxon>
        <taxon>Sar</taxon>
        <taxon>Stramenopiles</taxon>
        <taxon>Oomycota</taxon>
        <taxon>Peronosporomycetes</taxon>
        <taxon>Peronosporales</taxon>
        <taxon>Peronosporaceae</taxon>
        <taxon>Peronospora</taxon>
    </lineage>
</organism>
<comment type="caution">
    <text evidence="5">The sequence shown here is derived from an EMBL/GenBank/DDBJ whole genome shotgun (WGS) entry which is preliminary data.</text>
</comment>
<dbReference type="GO" id="GO:0008270">
    <property type="term" value="F:zinc ion binding"/>
    <property type="evidence" value="ECO:0007669"/>
    <property type="project" value="UniProtKB-KW"/>
</dbReference>
<dbReference type="EMBL" id="CAKKTJ010000324">
    <property type="protein sequence ID" value="CAH0480212.1"/>
    <property type="molecule type" value="Genomic_DNA"/>
</dbReference>
<feature type="domain" description="C2H2-type" evidence="4">
    <location>
        <begin position="188"/>
        <end position="216"/>
    </location>
</feature>
<feature type="compositionally biased region" description="Basic and acidic residues" evidence="3">
    <location>
        <begin position="732"/>
        <end position="744"/>
    </location>
</feature>
<feature type="coiled-coil region" evidence="2">
    <location>
        <begin position="305"/>
        <end position="339"/>
    </location>
</feature>
<feature type="region of interest" description="Disordered" evidence="3">
    <location>
        <begin position="729"/>
        <end position="749"/>
    </location>
</feature>
<dbReference type="Proteomes" id="UP001160483">
    <property type="component" value="Unassembled WGS sequence"/>
</dbReference>
<dbReference type="PROSITE" id="PS00028">
    <property type="entry name" value="ZINC_FINGER_C2H2_1"/>
    <property type="match status" value="1"/>
</dbReference>
<sequence>MQRFTWCKRSEELNWQLLSACNLSDVLHKGDPAVLEPYALHVTFARLPACVKASRTRDAWFLVHVLQLSMEYLLSMRAKDGNVLKHLSKELQQVETERDISLRSSQKWKAKARSGDEQVKKLYHVLQKIADLLQIHGASSSAVDVIATLLTEMVLERRAKKNGRVMSEDNDDHCAIDERLRPIEHKNQACEFCGQLFSSVKFLEEHLVRRHSEEDVKVKTPVKHKMRQNVGEDREDTGIAAAVSEATMQKLVQRVERVLQEQEVNLRSIAKGVQQQIKQIYDHLDADPKLADRYRASQSKAYLCHEELQRKLGEVFLQKKKAEEELAGLTKQIQFLNMKMMMMMKAMTKIGLPNKSDGDEMEINDLQLTLGAINADLEASREELETVQASHISSQRSKKELADTVAVSHKVYAVMQRDQSSQTWLPVVTSKAVQSDEISSSKEYSGEVLIKLCTPMLKDEGTDPLALIYEDVGIQTVDFVAPSLIDEEVQIDIKSDLDSTLTPAASPIALRLFSQELVKASKTAKHAASPVSDVLEHDKRQINRQDLLDIIAERAQRAASKAASNSQDPKKYSSIPQHKYVRSRFQHDEDLVKKRIADCLLQLEQSTCRYDVPAQSARLSEDNVQIVQQALHGHLKVLPFEVLKKMVDCENTANALVAKEWEPIKKTHLQALERHKLETRSNPESGQDLVRQALATFGTLTKTASLTGTKSSGNVSAAYAERLASKETLSISHERKSHDNRIQDESTDSIMDSVRMPARRYSSNNQLTIIVGEDTISNGVSDDFEKSQVSSPTGNDDCVPDFLTLGSKGDLSDVARSRLLFDVGSLCGGNEIPNQRSNIAE</sequence>